<evidence type="ECO:0000256" key="5">
    <source>
        <dbReference type="ARBA" id="ARBA00023136"/>
    </source>
</evidence>
<dbReference type="Pfam" id="PF02104">
    <property type="entry name" value="SURF1"/>
    <property type="match status" value="1"/>
</dbReference>
<keyword evidence="4 6" id="KW-1133">Transmembrane helix</keyword>
<evidence type="ECO:0000256" key="6">
    <source>
        <dbReference type="RuleBase" id="RU363076"/>
    </source>
</evidence>
<evidence type="ECO:0000256" key="4">
    <source>
        <dbReference type="ARBA" id="ARBA00022989"/>
    </source>
</evidence>
<comment type="similarity">
    <text evidence="2 6">Belongs to the SURF1 family.</text>
</comment>
<dbReference type="GO" id="GO:0005886">
    <property type="term" value="C:plasma membrane"/>
    <property type="evidence" value="ECO:0007669"/>
    <property type="project" value="UniProtKB-SubCell"/>
</dbReference>
<dbReference type="CDD" id="cd06662">
    <property type="entry name" value="SURF1"/>
    <property type="match status" value="1"/>
</dbReference>
<evidence type="ECO:0000256" key="2">
    <source>
        <dbReference type="ARBA" id="ARBA00007165"/>
    </source>
</evidence>
<feature type="compositionally biased region" description="Basic and acidic residues" evidence="7">
    <location>
        <begin position="271"/>
        <end position="362"/>
    </location>
</feature>
<dbReference type="EMBL" id="BOMB01000012">
    <property type="protein sequence ID" value="GID11359.1"/>
    <property type="molecule type" value="Genomic_DNA"/>
</dbReference>
<organism evidence="8 9">
    <name type="scientific">Actinocatenispora rupis</name>
    <dbReference type="NCBI Taxonomy" id="519421"/>
    <lineage>
        <taxon>Bacteria</taxon>
        <taxon>Bacillati</taxon>
        <taxon>Actinomycetota</taxon>
        <taxon>Actinomycetes</taxon>
        <taxon>Micromonosporales</taxon>
        <taxon>Micromonosporaceae</taxon>
        <taxon>Actinocatenispora</taxon>
    </lineage>
</organism>
<dbReference type="AlphaFoldDB" id="A0A8J3N9J1"/>
<keyword evidence="5 6" id="KW-0472">Membrane</keyword>
<dbReference type="InterPro" id="IPR002994">
    <property type="entry name" value="Surf1/Shy1"/>
</dbReference>
<evidence type="ECO:0000313" key="9">
    <source>
        <dbReference type="Proteomes" id="UP000612808"/>
    </source>
</evidence>
<comment type="subcellular location">
    <subcellularLocation>
        <location evidence="6">Cell membrane</location>
        <topology evidence="6">Multi-pass membrane protein</topology>
    </subcellularLocation>
    <subcellularLocation>
        <location evidence="1">Membrane</location>
    </subcellularLocation>
</comment>
<proteinExistence type="inferred from homology"/>
<keyword evidence="9" id="KW-1185">Reference proteome</keyword>
<evidence type="ECO:0000256" key="3">
    <source>
        <dbReference type="ARBA" id="ARBA00022692"/>
    </source>
</evidence>
<accession>A0A8J3N9J1</accession>
<dbReference type="PANTHER" id="PTHR23427">
    <property type="entry name" value="SURFEIT LOCUS PROTEIN"/>
    <property type="match status" value="1"/>
</dbReference>
<keyword evidence="3 6" id="KW-0812">Transmembrane</keyword>
<evidence type="ECO:0000256" key="7">
    <source>
        <dbReference type="SAM" id="MobiDB-lite"/>
    </source>
</evidence>
<reference evidence="8" key="1">
    <citation type="submission" date="2021-01" db="EMBL/GenBank/DDBJ databases">
        <title>Whole genome shotgun sequence of Actinocatenispora rupis NBRC 107355.</title>
        <authorList>
            <person name="Komaki H."/>
            <person name="Tamura T."/>
        </authorList>
    </citation>
    <scope>NUCLEOTIDE SEQUENCE</scope>
    <source>
        <strain evidence="8">NBRC 107355</strain>
    </source>
</reference>
<name>A0A8J3N9J1_9ACTN</name>
<feature type="region of interest" description="Disordered" evidence="7">
    <location>
        <begin position="255"/>
        <end position="362"/>
    </location>
</feature>
<gene>
    <name evidence="8" type="ORF">Aru02nite_22480</name>
</gene>
<dbReference type="Proteomes" id="UP000612808">
    <property type="component" value="Unassembled WGS sequence"/>
</dbReference>
<sequence>MPDPGQARPNVLGVLRTPRWLLFGLIAIGLAVTMIFLGIWQLHRYELRSGINARIDAHAKAAPVPAERVLPVGRAPADADEYTRVTVTGRYDAARTMLVRARTVNGNVGYEVVTPLRRADGTAVLVDRGWLPPGGSDTVSEPKVPAAPTGQVTVVGQVRLPESGAGPVAWRNGHVEVRRIDPRKLATALPYPATGGYVTLTHQTPAAAGTFVAIPIDHENAAMNLSYIVQWWLFSGIALVGYGLLIRWESRKRVGLSVPGSPRTPRPQARPRTDRLSDDRLSDDRVPERRAPRSDDRVPEDRVPEDRVSDDRVPEDRVLEDRVPEDRVPENRVSESRRVSDDRVPEDRVPDRVPEDRVPDRP</sequence>
<dbReference type="PROSITE" id="PS50895">
    <property type="entry name" value="SURF1"/>
    <property type="match status" value="1"/>
</dbReference>
<feature type="transmembrane region" description="Helical" evidence="6">
    <location>
        <begin position="231"/>
        <end position="248"/>
    </location>
</feature>
<evidence type="ECO:0000313" key="8">
    <source>
        <dbReference type="EMBL" id="GID11359.1"/>
    </source>
</evidence>
<feature type="transmembrane region" description="Helical" evidence="6">
    <location>
        <begin position="20"/>
        <end position="40"/>
    </location>
</feature>
<dbReference type="RefSeq" id="WP_239076610.1">
    <property type="nucleotide sequence ID" value="NZ_BAAAZM010000006.1"/>
</dbReference>
<comment type="caution">
    <text evidence="8">The sequence shown here is derived from an EMBL/GenBank/DDBJ whole genome shotgun (WGS) entry which is preliminary data.</text>
</comment>
<protein>
    <recommendedName>
        <fullName evidence="6">SURF1-like protein</fullName>
    </recommendedName>
</protein>
<dbReference type="PANTHER" id="PTHR23427:SF2">
    <property type="entry name" value="SURFEIT LOCUS PROTEIN 1"/>
    <property type="match status" value="1"/>
</dbReference>
<evidence type="ECO:0000256" key="1">
    <source>
        <dbReference type="ARBA" id="ARBA00004370"/>
    </source>
</evidence>
<keyword evidence="6" id="KW-1003">Cell membrane</keyword>
<dbReference type="InterPro" id="IPR045214">
    <property type="entry name" value="Surf1/Surf4"/>
</dbReference>